<gene>
    <name evidence="2" type="primary">iolE_1</name>
    <name evidence="2" type="ORF">Pan14r_07270</name>
</gene>
<dbReference type="SUPFAM" id="SSF51658">
    <property type="entry name" value="Xylose isomerase-like"/>
    <property type="match status" value="1"/>
</dbReference>
<reference evidence="2 3" key="1">
    <citation type="submission" date="2019-02" db="EMBL/GenBank/DDBJ databases">
        <title>Deep-cultivation of Planctomycetes and their phenomic and genomic characterization uncovers novel biology.</title>
        <authorList>
            <person name="Wiegand S."/>
            <person name="Jogler M."/>
            <person name="Boedeker C."/>
            <person name="Pinto D."/>
            <person name="Vollmers J."/>
            <person name="Rivas-Marin E."/>
            <person name="Kohn T."/>
            <person name="Peeters S.H."/>
            <person name="Heuer A."/>
            <person name="Rast P."/>
            <person name="Oberbeckmann S."/>
            <person name="Bunk B."/>
            <person name="Jeske O."/>
            <person name="Meyerdierks A."/>
            <person name="Storesund J.E."/>
            <person name="Kallscheuer N."/>
            <person name="Luecker S."/>
            <person name="Lage O.M."/>
            <person name="Pohl T."/>
            <person name="Merkel B.J."/>
            <person name="Hornburger P."/>
            <person name="Mueller R.-W."/>
            <person name="Bruemmer F."/>
            <person name="Labrenz M."/>
            <person name="Spormann A.M."/>
            <person name="Op Den Camp H."/>
            <person name="Overmann J."/>
            <person name="Amann R."/>
            <person name="Jetten M.S.M."/>
            <person name="Mascher T."/>
            <person name="Medema M.H."/>
            <person name="Devos D.P."/>
            <person name="Kaster A.-K."/>
            <person name="Ovreas L."/>
            <person name="Rohde M."/>
            <person name="Galperin M.Y."/>
            <person name="Jogler C."/>
        </authorList>
    </citation>
    <scope>NUCLEOTIDE SEQUENCE [LARGE SCALE GENOMIC DNA]</scope>
    <source>
        <strain evidence="2 3">Pan14r</strain>
    </source>
</reference>
<dbReference type="InterPro" id="IPR013022">
    <property type="entry name" value="Xyl_isomerase-like_TIM-brl"/>
</dbReference>
<accession>A0A5C5Y4Z8</accession>
<dbReference type="Gene3D" id="3.20.20.150">
    <property type="entry name" value="Divalent-metal-dependent TIM barrel enzymes"/>
    <property type="match status" value="1"/>
</dbReference>
<dbReference type="Pfam" id="PF01261">
    <property type="entry name" value="AP_endonuc_2"/>
    <property type="match status" value="1"/>
</dbReference>
<dbReference type="PANTHER" id="PTHR12110:SF41">
    <property type="entry name" value="INOSOSE DEHYDRATASE"/>
    <property type="match status" value="1"/>
</dbReference>
<keyword evidence="3" id="KW-1185">Reference proteome</keyword>
<dbReference type="RefSeq" id="WP_146438341.1">
    <property type="nucleotide sequence ID" value="NZ_SJPL01000001.1"/>
</dbReference>
<sequence length="282" mass="30471">MKIGVFLLIEPFASVEVQLQRAKAMGFDCADITDTNSGGSMLGTAGFSPTVSLDDNPFEVKRLFEKYDIVPSTVCAHAGLLEPSNPGIFGTSEIIKAIQFAAAIGIKDVVTTDMDPRSDWAKSLSHAEQVFVVAEKLYTPLKMAGDYGVRVLLEPHGPVTDSIQGLQDVMDRLGNPDALGINLDTGNSWLGGADPVAMAKTFQDKIYHVHWKDLEAQWEPKRGEMFGCGFSTIALGDGVIDIRGVCDALKDASIESSTLEIIGDENILQRSVDYLRQCGIAD</sequence>
<dbReference type="EC" id="4.2.1.44" evidence="2"/>
<dbReference type="GO" id="GO:0050114">
    <property type="term" value="F:myo-inosose-2 dehydratase activity"/>
    <property type="evidence" value="ECO:0007669"/>
    <property type="project" value="UniProtKB-EC"/>
</dbReference>
<dbReference type="PANTHER" id="PTHR12110">
    <property type="entry name" value="HYDROXYPYRUVATE ISOMERASE"/>
    <property type="match status" value="1"/>
</dbReference>
<dbReference type="OrthoDB" id="104997at2"/>
<dbReference type="AlphaFoldDB" id="A0A5C5Y4Z8"/>
<evidence type="ECO:0000313" key="2">
    <source>
        <dbReference type="EMBL" id="TWT68482.1"/>
    </source>
</evidence>
<dbReference type="Proteomes" id="UP000317238">
    <property type="component" value="Unassembled WGS sequence"/>
</dbReference>
<proteinExistence type="predicted"/>
<evidence type="ECO:0000259" key="1">
    <source>
        <dbReference type="Pfam" id="PF01261"/>
    </source>
</evidence>
<keyword evidence="2" id="KW-0456">Lyase</keyword>
<name>A0A5C5Y4Z8_9PLAN</name>
<feature type="domain" description="Xylose isomerase-like TIM barrel" evidence="1">
    <location>
        <begin position="19"/>
        <end position="278"/>
    </location>
</feature>
<dbReference type="InterPro" id="IPR036237">
    <property type="entry name" value="Xyl_isomerase-like_sf"/>
</dbReference>
<evidence type="ECO:0000313" key="3">
    <source>
        <dbReference type="Proteomes" id="UP000317238"/>
    </source>
</evidence>
<organism evidence="2 3">
    <name type="scientific">Crateriforma conspicua</name>
    <dbReference type="NCBI Taxonomy" id="2527996"/>
    <lineage>
        <taxon>Bacteria</taxon>
        <taxon>Pseudomonadati</taxon>
        <taxon>Planctomycetota</taxon>
        <taxon>Planctomycetia</taxon>
        <taxon>Planctomycetales</taxon>
        <taxon>Planctomycetaceae</taxon>
        <taxon>Crateriforma</taxon>
    </lineage>
</organism>
<comment type="caution">
    <text evidence="2">The sequence shown here is derived from an EMBL/GenBank/DDBJ whole genome shotgun (WGS) entry which is preliminary data.</text>
</comment>
<protein>
    <submittedName>
        <fullName evidence="2">Inosose dehydratase</fullName>
        <ecNumber evidence="2">4.2.1.44</ecNumber>
    </submittedName>
</protein>
<dbReference type="InterPro" id="IPR050312">
    <property type="entry name" value="IolE/XylAMocC-like"/>
</dbReference>
<dbReference type="EMBL" id="SJPL01000001">
    <property type="protein sequence ID" value="TWT68482.1"/>
    <property type="molecule type" value="Genomic_DNA"/>
</dbReference>